<reference evidence="2" key="1">
    <citation type="journal article" date="2005" name="Microbiology (Mosc.)">
        <title>Concordant evolution of trichothecene 3-O-acetyltransferase and an rDNA species phylogeny of trichothecene-producing and non-producing fusaria and other ascomycetous fungi.</title>
        <authorList>
            <person name="Tokai T."/>
            <person name="Fujimura M."/>
            <person name="Inoue H."/>
            <person name="Aoki T."/>
            <person name="Ohta K."/>
            <person name="Shibata T."/>
            <person name="Yamaguchi I."/>
            <person name="Kimura M."/>
        </authorList>
    </citation>
    <scope>NUCLEOTIDE SEQUENCE</scope>
    <source>
        <strain evidence="2">IFO 7772</strain>
    </source>
</reference>
<evidence type="ECO:0000313" key="2">
    <source>
        <dbReference type="EMBL" id="BAD89515.1"/>
    </source>
</evidence>
<feature type="region of interest" description="Disordered" evidence="1">
    <location>
        <begin position="57"/>
        <end position="232"/>
    </location>
</feature>
<accession>Q5FBG4</accession>
<sequence length="232" mass="24749">DVRGQAVQAPPAGYFPTVPATPTGYPPAAIAVPVLPTQPVPAARVSQPIGSANVQQHFTPHAVQSHTGYEPATPAAQPQYHQHPGYSSPQAQAPTPVDTNRRDSFMSTPQPSLAPHAPYNPQHYGQISQQEKSNNSTAHIAGNVPTPGFQGAQPPMQYQTMPPTPLPTGSTVSQYQHDSKGSYFPTSPPAGQLQSPHLSAQQWQTTNSAYQPQYPPGAHSPMPMHNPLPMTQ</sequence>
<feature type="compositionally biased region" description="Polar residues" evidence="1">
    <location>
        <begin position="192"/>
        <end position="211"/>
    </location>
</feature>
<feature type="compositionally biased region" description="Polar residues" evidence="1">
    <location>
        <begin position="57"/>
        <end position="67"/>
    </location>
</feature>
<feature type="non-terminal residue" evidence="2">
    <location>
        <position position="1"/>
    </location>
</feature>
<name>Q5FBG4_9HYPO</name>
<dbReference type="EMBL" id="AB181460">
    <property type="protein sequence ID" value="BAD89515.1"/>
    <property type="molecule type" value="Genomic_DNA"/>
</dbReference>
<organism evidence="2">
    <name type="scientific">Fusarium sp. IFO 7772</name>
    <dbReference type="NCBI Taxonomy" id="182099"/>
    <lineage>
        <taxon>Eukaryota</taxon>
        <taxon>Fungi</taxon>
        <taxon>Dikarya</taxon>
        <taxon>Ascomycota</taxon>
        <taxon>Pezizomycotina</taxon>
        <taxon>Sordariomycetes</taxon>
        <taxon>Hypocreomycetidae</taxon>
        <taxon>Hypocreales</taxon>
        <taxon>Nectriaceae</taxon>
        <taxon>Fusarium</taxon>
    </lineage>
</organism>
<evidence type="ECO:0000256" key="1">
    <source>
        <dbReference type="SAM" id="MobiDB-lite"/>
    </source>
</evidence>
<proteinExistence type="predicted"/>
<protein>
    <submittedName>
        <fullName evidence="2">Uncharacterized protein</fullName>
    </submittedName>
</protein>
<dbReference type="AlphaFoldDB" id="Q5FBG4"/>
<feature type="compositionally biased region" description="Polar residues" evidence="1">
    <location>
        <begin position="123"/>
        <end position="138"/>
    </location>
</feature>